<evidence type="ECO:0000313" key="1">
    <source>
        <dbReference type="EMBL" id="KAL3587055.1"/>
    </source>
</evidence>
<name>A0ACC4C6V2_POPAL</name>
<organism evidence="1 2">
    <name type="scientific">Populus alba</name>
    <name type="common">White poplar</name>
    <dbReference type="NCBI Taxonomy" id="43335"/>
    <lineage>
        <taxon>Eukaryota</taxon>
        <taxon>Viridiplantae</taxon>
        <taxon>Streptophyta</taxon>
        <taxon>Embryophyta</taxon>
        <taxon>Tracheophyta</taxon>
        <taxon>Spermatophyta</taxon>
        <taxon>Magnoliopsida</taxon>
        <taxon>eudicotyledons</taxon>
        <taxon>Gunneridae</taxon>
        <taxon>Pentapetalae</taxon>
        <taxon>rosids</taxon>
        <taxon>fabids</taxon>
        <taxon>Malpighiales</taxon>
        <taxon>Salicaceae</taxon>
        <taxon>Saliceae</taxon>
        <taxon>Populus</taxon>
    </lineage>
</organism>
<protein>
    <submittedName>
        <fullName evidence="1">Uncharacterized protein</fullName>
    </submittedName>
</protein>
<gene>
    <name evidence="1" type="ORF">D5086_013922</name>
</gene>
<sequence length="210" mass="23616">MWPGSCSCGGGTQLQVCVLKFANKLYIAFVAHLARSSQIQTMFRVTFTERSTLILTKYDYLSCQDIDGKGQYRLIGGSVVGNRIQTSLSTICKPDDDGYRQHATSRKKSFSVRVSAGTPVKYHDFVLFYIALEFLKVASKVHLISLVGILPGVCTFFNARSITQGLPDKDQHLHKQRQAPVTSNWRCTFQQYRFQNLANWNKAMDNSSTA</sequence>
<dbReference type="Proteomes" id="UP000309997">
    <property type="component" value="Unassembled WGS sequence"/>
</dbReference>
<comment type="caution">
    <text evidence="1">The sequence shown here is derived from an EMBL/GenBank/DDBJ whole genome shotgun (WGS) entry which is preliminary data.</text>
</comment>
<keyword evidence="2" id="KW-1185">Reference proteome</keyword>
<proteinExistence type="predicted"/>
<dbReference type="EMBL" id="RCHU02000006">
    <property type="protein sequence ID" value="KAL3587055.1"/>
    <property type="molecule type" value="Genomic_DNA"/>
</dbReference>
<evidence type="ECO:0000313" key="2">
    <source>
        <dbReference type="Proteomes" id="UP000309997"/>
    </source>
</evidence>
<accession>A0ACC4C6V2</accession>
<reference evidence="1 2" key="1">
    <citation type="journal article" date="2024" name="Plant Biotechnol. J.">
        <title>Genome and CRISPR/Cas9 system of a widespread forest tree (Populus alba) in the world.</title>
        <authorList>
            <person name="Liu Y.J."/>
            <person name="Jiang P.F."/>
            <person name="Han X.M."/>
            <person name="Li X.Y."/>
            <person name="Wang H.M."/>
            <person name="Wang Y.J."/>
            <person name="Wang X.X."/>
            <person name="Zeng Q.Y."/>
        </authorList>
    </citation>
    <scope>NUCLEOTIDE SEQUENCE [LARGE SCALE GENOMIC DNA]</scope>
    <source>
        <strain evidence="2">cv. PAL-ZL1</strain>
    </source>
</reference>